<organism evidence="2 3">
    <name type="scientific">Chitiniphilus eburneus</name>
    <dbReference type="NCBI Taxonomy" id="2571148"/>
    <lineage>
        <taxon>Bacteria</taxon>
        <taxon>Pseudomonadati</taxon>
        <taxon>Pseudomonadota</taxon>
        <taxon>Betaproteobacteria</taxon>
        <taxon>Neisseriales</taxon>
        <taxon>Chitinibacteraceae</taxon>
        <taxon>Chitiniphilus</taxon>
    </lineage>
</organism>
<dbReference type="AlphaFoldDB" id="A0A4U0Q018"/>
<name>A0A4U0Q018_9NEIS</name>
<dbReference type="SUPFAM" id="SSF54427">
    <property type="entry name" value="NTF2-like"/>
    <property type="match status" value="1"/>
</dbReference>
<dbReference type="RefSeq" id="WP_136772723.1">
    <property type="nucleotide sequence ID" value="NZ_CP156074.1"/>
</dbReference>
<dbReference type="InterPro" id="IPR032710">
    <property type="entry name" value="NTF2-like_dom_sf"/>
</dbReference>
<dbReference type="Proteomes" id="UP000310016">
    <property type="component" value="Unassembled WGS sequence"/>
</dbReference>
<accession>A0A4U0Q018</accession>
<dbReference type="EMBL" id="SUMF01000006">
    <property type="protein sequence ID" value="TJZ74199.1"/>
    <property type="molecule type" value="Genomic_DNA"/>
</dbReference>
<protein>
    <submittedName>
        <fullName evidence="2">DUF4440 domain-containing protein</fullName>
    </submittedName>
</protein>
<evidence type="ECO:0000313" key="3">
    <source>
        <dbReference type="Proteomes" id="UP000310016"/>
    </source>
</evidence>
<reference evidence="2 3" key="1">
    <citation type="submission" date="2019-04" db="EMBL/GenBank/DDBJ databases">
        <title>Chitiniphilus eburnea sp. nov., a novel chitinolytic bacterium isolated from aquaculture sludge.</title>
        <authorList>
            <person name="Sheng M."/>
        </authorList>
    </citation>
    <scope>NUCLEOTIDE SEQUENCE [LARGE SCALE GENOMIC DNA]</scope>
    <source>
        <strain evidence="2 3">HX-2-15</strain>
    </source>
</reference>
<comment type="caution">
    <text evidence="2">The sequence shown here is derived from an EMBL/GenBank/DDBJ whole genome shotgun (WGS) entry which is preliminary data.</text>
</comment>
<sequence length="153" mass="16741">MPEPPDPLAAILAAYQAAVLAKDVDAFAALYDDDVYVFDMWDTWSLQGIAAWRGIAGAWFSSLGAEQVYVRIREARCIVADTLAVGHAILTYTACSAEGRPLRSLDNRITLGLQRRGTVWKIVHEHTSAPIDHRSLHATLTCPQPASNPENPT</sequence>
<evidence type="ECO:0000259" key="1">
    <source>
        <dbReference type="Pfam" id="PF13474"/>
    </source>
</evidence>
<proteinExistence type="predicted"/>
<feature type="domain" description="SnoaL-like" evidence="1">
    <location>
        <begin position="10"/>
        <end position="131"/>
    </location>
</feature>
<dbReference type="Gene3D" id="3.10.450.50">
    <property type="match status" value="1"/>
</dbReference>
<dbReference type="OrthoDB" id="9812295at2"/>
<gene>
    <name evidence="2" type="ORF">FAZ21_07870</name>
</gene>
<evidence type="ECO:0000313" key="2">
    <source>
        <dbReference type="EMBL" id="TJZ74199.1"/>
    </source>
</evidence>
<keyword evidence="3" id="KW-1185">Reference proteome</keyword>
<dbReference type="Pfam" id="PF13474">
    <property type="entry name" value="SnoaL_3"/>
    <property type="match status" value="1"/>
</dbReference>
<dbReference type="InterPro" id="IPR037401">
    <property type="entry name" value="SnoaL-like"/>
</dbReference>